<dbReference type="Pfam" id="PF13511">
    <property type="entry name" value="DUF4124"/>
    <property type="match status" value="1"/>
</dbReference>
<dbReference type="Gene3D" id="2.60.40.10">
    <property type="entry name" value="Immunoglobulins"/>
    <property type="match status" value="1"/>
</dbReference>
<gene>
    <name evidence="3" type="ORF">HCU74_17575</name>
</gene>
<evidence type="ECO:0000256" key="1">
    <source>
        <dbReference type="SAM" id="SignalP"/>
    </source>
</evidence>
<comment type="caution">
    <text evidence="3">The sequence shown here is derived from an EMBL/GenBank/DDBJ whole genome shotgun (WGS) entry which is preliminary data.</text>
</comment>
<accession>A0ABX1GJ05</accession>
<sequence length="166" mass="18186">MLRLTILLCLTLATGAATSEIYKGKDKRGNTIYSDSPFPGSETIDLPEVNATPAIAPRERQTFSDTPEPAMMDNRITVTFPRDGQVFPNGRIPITVTASTESPLISGQIVVFSIDGKVVQRGGQTSLRIPLMQRGPHQINASLYTSNDRLISSHTVNIVVHWPNNR</sequence>
<name>A0ABX1GJ05_9GAMM</name>
<protein>
    <submittedName>
        <fullName evidence="3">DUF4124 domain-containing protein</fullName>
    </submittedName>
</protein>
<keyword evidence="4" id="KW-1185">Reference proteome</keyword>
<proteinExistence type="predicted"/>
<evidence type="ECO:0000313" key="3">
    <source>
        <dbReference type="EMBL" id="NKI19220.1"/>
    </source>
</evidence>
<reference evidence="3 4" key="1">
    <citation type="submission" date="2020-04" db="EMBL/GenBank/DDBJ databases">
        <authorList>
            <person name="Yoon J."/>
        </authorList>
    </citation>
    <scope>NUCLEOTIDE SEQUENCE [LARGE SCALE GENOMIC DNA]</scope>
    <source>
        <strain evidence="3 4">KMU-166</strain>
    </source>
</reference>
<feature type="signal peptide" evidence="1">
    <location>
        <begin position="1"/>
        <end position="19"/>
    </location>
</feature>
<dbReference type="EMBL" id="JAAWWK010000007">
    <property type="protein sequence ID" value="NKI19220.1"/>
    <property type="molecule type" value="Genomic_DNA"/>
</dbReference>
<feature type="domain" description="DUF4124" evidence="2">
    <location>
        <begin position="8"/>
        <end position="59"/>
    </location>
</feature>
<dbReference type="Proteomes" id="UP000765845">
    <property type="component" value="Unassembled WGS sequence"/>
</dbReference>
<dbReference type="InterPro" id="IPR013783">
    <property type="entry name" value="Ig-like_fold"/>
</dbReference>
<dbReference type="InterPro" id="IPR025392">
    <property type="entry name" value="DUF4124"/>
</dbReference>
<dbReference type="RefSeq" id="WP_168451745.1">
    <property type="nucleotide sequence ID" value="NZ_JAAWWK010000007.1"/>
</dbReference>
<feature type="chain" id="PRO_5045264120" evidence="1">
    <location>
        <begin position="20"/>
        <end position="166"/>
    </location>
</feature>
<evidence type="ECO:0000259" key="2">
    <source>
        <dbReference type="Pfam" id="PF13511"/>
    </source>
</evidence>
<keyword evidence="1" id="KW-0732">Signal</keyword>
<organism evidence="3 4">
    <name type="scientific">Spongiibacter thalassae</name>
    <dbReference type="NCBI Taxonomy" id="2721624"/>
    <lineage>
        <taxon>Bacteria</taxon>
        <taxon>Pseudomonadati</taxon>
        <taxon>Pseudomonadota</taxon>
        <taxon>Gammaproteobacteria</taxon>
        <taxon>Cellvibrionales</taxon>
        <taxon>Spongiibacteraceae</taxon>
        <taxon>Spongiibacter</taxon>
    </lineage>
</organism>
<evidence type="ECO:0000313" key="4">
    <source>
        <dbReference type="Proteomes" id="UP000765845"/>
    </source>
</evidence>